<dbReference type="OrthoDB" id="2290221at2759"/>
<reference evidence="2 3" key="1">
    <citation type="submission" date="2016-08" db="EMBL/GenBank/DDBJ databases">
        <title>A Parts List for Fungal Cellulosomes Revealed by Comparative Genomics.</title>
        <authorList>
            <consortium name="DOE Joint Genome Institute"/>
            <person name="Haitjema C.H."/>
            <person name="Gilmore S.P."/>
            <person name="Henske J.K."/>
            <person name="Solomon K.V."/>
            <person name="De Groot R."/>
            <person name="Kuo A."/>
            <person name="Mondo S.J."/>
            <person name="Salamov A.A."/>
            <person name="Labutti K."/>
            <person name="Zhao Z."/>
            <person name="Chiniquy J."/>
            <person name="Barry K."/>
            <person name="Brewer H.M."/>
            <person name="Purvine S.O."/>
            <person name="Wright A.T."/>
            <person name="Boxma B."/>
            <person name="Van Alen T."/>
            <person name="Hackstein J.H."/>
            <person name="Baker S.E."/>
            <person name="Grigoriev I.V."/>
            <person name="O'Malley M.A."/>
        </authorList>
    </citation>
    <scope>NUCLEOTIDE SEQUENCE [LARGE SCALE GENOMIC DNA]</scope>
    <source>
        <strain evidence="2 3">S4</strain>
    </source>
</reference>
<dbReference type="Pfam" id="PF08539">
    <property type="entry name" value="HbrB"/>
    <property type="match status" value="1"/>
</dbReference>
<comment type="caution">
    <text evidence="2">The sequence shown here is derived from an EMBL/GenBank/DDBJ whole genome shotgun (WGS) entry which is preliminary data.</text>
</comment>
<organism evidence="2 3">
    <name type="scientific">Anaeromyces robustus</name>
    <dbReference type="NCBI Taxonomy" id="1754192"/>
    <lineage>
        <taxon>Eukaryota</taxon>
        <taxon>Fungi</taxon>
        <taxon>Fungi incertae sedis</taxon>
        <taxon>Chytridiomycota</taxon>
        <taxon>Chytridiomycota incertae sedis</taxon>
        <taxon>Neocallimastigomycetes</taxon>
        <taxon>Neocallimastigales</taxon>
        <taxon>Neocallimastigaceae</taxon>
        <taxon>Anaeromyces</taxon>
    </lineage>
</organism>
<evidence type="ECO:0000256" key="1">
    <source>
        <dbReference type="SAM" id="MobiDB-lite"/>
    </source>
</evidence>
<feature type="region of interest" description="Disordered" evidence="1">
    <location>
        <begin position="1"/>
        <end position="64"/>
    </location>
</feature>
<proteinExistence type="predicted"/>
<dbReference type="InterPro" id="IPR016159">
    <property type="entry name" value="Cullin_repeat-like_dom_sf"/>
</dbReference>
<feature type="compositionally biased region" description="Low complexity" evidence="1">
    <location>
        <begin position="24"/>
        <end position="35"/>
    </location>
</feature>
<dbReference type="EMBL" id="MCFG01000251">
    <property type="protein sequence ID" value="ORX77375.1"/>
    <property type="molecule type" value="Genomic_DNA"/>
</dbReference>
<dbReference type="PANTHER" id="PTHR32428:SF2">
    <property type="entry name" value="TARGET OF RAPAMYCIN COMPLEX 2 SUBUNIT BIT61-RELATED"/>
    <property type="match status" value="1"/>
</dbReference>
<accession>A0A1Y1WVE0</accession>
<dbReference type="InterPro" id="IPR013745">
    <property type="entry name" value="Bit61/PRR5"/>
</dbReference>
<dbReference type="STRING" id="1754192.A0A1Y1WVE0"/>
<gene>
    <name evidence="2" type="ORF">BCR32DRAFT_328954</name>
</gene>
<evidence type="ECO:0000313" key="3">
    <source>
        <dbReference type="Proteomes" id="UP000193944"/>
    </source>
</evidence>
<name>A0A1Y1WVE0_9FUNG</name>
<dbReference type="GO" id="GO:0038203">
    <property type="term" value="P:TORC2 signaling"/>
    <property type="evidence" value="ECO:0007669"/>
    <property type="project" value="TreeGrafter"/>
</dbReference>
<dbReference type="PANTHER" id="PTHR32428">
    <property type="entry name" value="TARGET OF RAPAMYCIN COMPLEX 2 SUBUNIT BIT61-RELATED"/>
    <property type="match status" value="1"/>
</dbReference>
<sequence>MEKKLLNLKSSTPLLRKPSAQLQSTPSTPSLRRPSAQLTNTPTLSTKSSGQFSPSPLFGPGRKISKRSLSNLSSNFNSMMDYGSSTSSANILKSISELDSASVTKDINYSDVLIKDNWHMICIKVLPLFNGQGLQDYIEDLNELVKRCMEVKTPKTLAFDISELLKNGIYTINTRILEVTDNLLISRLVEIWTFFFDSVLPYFNGIFLPLSFDPRYSILDISRMAFMCFRDYVILPNIDRIEDILNLQFSGKMPIDPQFNTISGRFIQMLSILYGILDEKQQSIYHVLKILRANHTSNNRMSYISLKKNKKYSLSEYNML</sequence>
<dbReference type="SUPFAM" id="SSF74788">
    <property type="entry name" value="Cullin repeat-like"/>
    <property type="match status" value="1"/>
</dbReference>
<dbReference type="Proteomes" id="UP000193944">
    <property type="component" value="Unassembled WGS sequence"/>
</dbReference>
<dbReference type="AlphaFoldDB" id="A0A1Y1WVE0"/>
<keyword evidence="3" id="KW-1185">Reference proteome</keyword>
<protein>
    <submittedName>
        <fullName evidence="2">HbrB-domain-containing protein</fullName>
    </submittedName>
</protein>
<dbReference type="GO" id="GO:0031932">
    <property type="term" value="C:TORC2 complex"/>
    <property type="evidence" value="ECO:0007669"/>
    <property type="project" value="TreeGrafter"/>
</dbReference>
<feature type="compositionally biased region" description="Polar residues" evidence="1">
    <location>
        <begin position="36"/>
        <end position="54"/>
    </location>
</feature>
<evidence type="ECO:0000313" key="2">
    <source>
        <dbReference type="EMBL" id="ORX77375.1"/>
    </source>
</evidence>
<reference evidence="2 3" key="2">
    <citation type="submission" date="2016-08" db="EMBL/GenBank/DDBJ databases">
        <title>Pervasive Adenine N6-methylation of Active Genes in Fungi.</title>
        <authorList>
            <consortium name="DOE Joint Genome Institute"/>
            <person name="Mondo S.J."/>
            <person name="Dannebaum R.O."/>
            <person name="Kuo R.C."/>
            <person name="Labutti K."/>
            <person name="Haridas S."/>
            <person name="Kuo A."/>
            <person name="Salamov A."/>
            <person name="Ahrendt S.R."/>
            <person name="Lipzen A."/>
            <person name="Sullivan W."/>
            <person name="Andreopoulos W.B."/>
            <person name="Clum A."/>
            <person name="Lindquist E."/>
            <person name="Daum C."/>
            <person name="Ramamoorthy G.K."/>
            <person name="Gryganskyi A."/>
            <person name="Culley D."/>
            <person name="Magnuson J.K."/>
            <person name="James T.Y."/>
            <person name="O'Malley M.A."/>
            <person name="Stajich J.E."/>
            <person name="Spatafora J.W."/>
            <person name="Visel A."/>
            <person name="Grigoriev I.V."/>
        </authorList>
    </citation>
    <scope>NUCLEOTIDE SEQUENCE [LARGE SCALE GENOMIC DNA]</scope>
    <source>
        <strain evidence="2 3">S4</strain>
    </source>
</reference>